<dbReference type="InterPro" id="IPR021796">
    <property type="entry name" value="Tll0287-like_dom"/>
</dbReference>
<evidence type="ECO:0000256" key="3">
    <source>
        <dbReference type="ARBA" id="ARBA00012438"/>
    </source>
</evidence>
<dbReference type="Pfam" id="PF11845">
    <property type="entry name" value="Tll0287-like"/>
    <property type="match status" value="1"/>
</dbReference>
<evidence type="ECO:0000313" key="14">
    <source>
        <dbReference type="EMBL" id="SBV91022.1"/>
    </source>
</evidence>
<dbReference type="GO" id="GO:0000155">
    <property type="term" value="F:phosphorelay sensor kinase activity"/>
    <property type="evidence" value="ECO:0007669"/>
    <property type="project" value="InterPro"/>
</dbReference>
<name>A0A212IV22_9BACT</name>
<keyword evidence="5 14" id="KW-0808">Transferase</keyword>
<evidence type="ECO:0000256" key="8">
    <source>
        <dbReference type="SAM" id="Phobius"/>
    </source>
</evidence>
<evidence type="ECO:0000256" key="1">
    <source>
        <dbReference type="ARBA" id="ARBA00000085"/>
    </source>
</evidence>
<dbReference type="Pfam" id="PF00512">
    <property type="entry name" value="HisKA"/>
    <property type="match status" value="1"/>
</dbReference>
<dbReference type="SMART" id="SM00304">
    <property type="entry name" value="HAMP"/>
    <property type="match status" value="1"/>
</dbReference>
<dbReference type="InterPro" id="IPR000700">
    <property type="entry name" value="PAS-assoc_C"/>
</dbReference>
<dbReference type="FunFam" id="3.30.565.10:FF:000010">
    <property type="entry name" value="Sensor histidine kinase RcsC"/>
    <property type="match status" value="1"/>
</dbReference>
<accession>A0A212IV22</accession>
<dbReference type="InterPro" id="IPR036097">
    <property type="entry name" value="HisK_dim/P_sf"/>
</dbReference>
<keyword evidence="8" id="KW-1133">Transmembrane helix</keyword>
<gene>
    <name evidence="14" type="ORF">KM92DES2_10076</name>
</gene>
<dbReference type="CDD" id="cd06225">
    <property type="entry name" value="HAMP"/>
    <property type="match status" value="1"/>
</dbReference>
<feature type="modified residue" description="4-aspartylphosphate" evidence="7">
    <location>
        <position position="747"/>
    </location>
</feature>
<dbReference type="PROSITE" id="PS50112">
    <property type="entry name" value="PAS"/>
    <property type="match status" value="1"/>
</dbReference>
<dbReference type="PANTHER" id="PTHR45339">
    <property type="entry name" value="HYBRID SIGNAL TRANSDUCTION HISTIDINE KINASE J"/>
    <property type="match status" value="1"/>
</dbReference>
<evidence type="ECO:0000259" key="12">
    <source>
        <dbReference type="PROSITE" id="PS50113"/>
    </source>
</evidence>
<dbReference type="InterPro" id="IPR036890">
    <property type="entry name" value="HATPase_C_sf"/>
</dbReference>
<dbReference type="SUPFAM" id="SSF52172">
    <property type="entry name" value="CheY-like"/>
    <property type="match status" value="1"/>
</dbReference>
<keyword evidence="4 7" id="KW-0597">Phosphoprotein</keyword>
<dbReference type="SMART" id="SM00091">
    <property type="entry name" value="PAS"/>
    <property type="match status" value="1"/>
</dbReference>
<feature type="transmembrane region" description="Helical" evidence="8">
    <location>
        <begin position="7"/>
        <end position="27"/>
    </location>
</feature>
<dbReference type="PRINTS" id="PR00344">
    <property type="entry name" value="BCTRLSENSOR"/>
</dbReference>
<dbReference type="PANTHER" id="PTHR45339:SF5">
    <property type="entry name" value="HISTIDINE KINASE"/>
    <property type="match status" value="1"/>
</dbReference>
<dbReference type="PROSITE" id="PS50109">
    <property type="entry name" value="HIS_KIN"/>
    <property type="match status" value="1"/>
</dbReference>
<sequence>MRIKYKVWCLTAAIISIIVCADIYFGYREIESSIRTELLRDAEDFRAIIMSTRRVYQKQFIESGLPVTDATIGFLPAHALSRISAEFHNWSTSGLRFSNVSDRPRNPANMANPLELDALAWFRATPSAKSRMVEVKENGLSFYHYTSPIKVEEYCLRCHGCRENAPQAIAAAYADSYNYNVGDLRGVLSIFLPSEELRHQYYSEWIFQIVMHILGYLVLLLALGSLLNKYVVARLARLEESTQKLAAGDYSARVDTMGKDEIGDLAECINRMGAEIQKREQTLRENEERFRLTTNSIKDALILLDCSGHIIFWNKAAETIFGYTADEVMGRVLHEFLVPPRYRDKMAEGLKDFCLSGQGDFLGSGVELSALRKDGQEFAIELALSTMNMQGRWIAIGLVRDITERKQVEAELAAHRERLEALVESRTQDLIIAKNAAEAGSVAKSAFLANMSHEIRTPLNAITGMIHILRKSGLTPNQVEKLTKIEIASSHLLEIINNVLELSKIEAGKFVLQHVPVHVSTLLENITSILGQKAQEKGIELIVDAAPETCPVYGDDSRLQQALLNLATNALKFTDHGYVKVAVRPESQTDSTVTYRFEVEDTGIGINPEMQPRLFSAFEQADNSMSRKYGGTGLGLAITKKLAELMGGKAGMTSVEGKGSTFWFTAVLRKDAPPHNEPTRVSAEDAERTIRQKLGSKRILLVEDEPINREIAQALLEDVGFIVDLAEDGGKAIERVQAATYDLILMDMQMPHINGLEATRQIRLLPEGAAIPIIAMTANAFAEDRELCIEAGMNDFIAKPVSVSLLYQKLCAWLQKG</sequence>
<dbReference type="Pfam" id="PF00072">
    <property type="entry name" value="Response_reg"/>
    <property type="match status" value="1"/>
</dbReference>
<keyword evidence="8" id="KW-0812">Transmembrane</keyword>
<dbReference type="InterPro" id="IPR000014">
    <property type="entry name" value="PAS"/>
</dbReference>
<keyword evidence="6 14" id="KW-0418">Kinase</keyword>
<dbReference type="Pfam" id="PF13426">
    <property type="entry name" value="PAS_9"/>
    <property type="match status" value="1"/>
</dbReference>
<dbReference type="InterPro" id="IPR001789">
    <property type="entry name" value="Sig_transdc_resp-reg_receiver"/>
</dbReference>
<feature type="domain" description="HAMP" evidence="13">
    <location>
        <begin position="229"/>
        <end position="281"/>
    </location>
</feature>
<dbReference type="SUPFAM" id="SSF55785">
    <property type="entry name" value="PYP-like sensor domain (PAS domain)"/>
    <property type="match status" value="1"/>
</dbReference>
<dbReference type="SUPFAM" id="SSF55874">
    <property type="entry name" value="ATPase domain of HSP90 chaperone/DNA topoisomerase II/histidine kinase"/>
    <property type="match status" value="1"/>
</dbReference>
<dbReference type="CDD" id="cd16922">
    <property type="entry name" value="HATPase_EvgS-ArcB-TorS-like"/>
    <property type="match status" value="1"/>
</dbReference>
<dbReference type="SUPFAM" id="SSF158472">
    <property type="entry name" value="HAMP domain-like"/>
    <property type="match status" value="1"/>
</dbReference>
<dbReference type="SUPFAM" id="SSF47384">
    <property type="entry name" value="Homodimeric domain of signal transducing histidine kinase"/>
    <property type="match status" value="1"/>
</dbReference>
<dbReference type="SMART" id="SM00388">
    <property type="entry name" value="HisKA"/>
    <property type="match status" value="1"/>
</dbReference>
<dbReference type="InterPro" id="IPR003661">
    <property type="entry name" value="HisK_dim/P_dom"/>
</dbReference>
<evidence type="ECO:0000259" key="9">
    <source>
        <dbReference type="PROSITE" id="PS50109"/>
    </source>
</evidence>
<dbReference type="Gene3D" id="3.30.565.10">
    <property type="entry name" value="Histidine kinase-like ATPase, C-terminal domain"/>
    <property type="match status" value="1"/>
</dbReference>
<evidence type="ECO:0000259" key="13">
    <source>
        <dbReference type="PROSITE" id="PS50885"/>
    </source>
</evidence>
<dbReference type="EMBL" id="FLUP01000001">
    <property type="protein sequence ID" value="SBV91022.1"/>
    <property type="molecule type" value="Genomic_DNA"/>
</dbReference>
<evidence type="ECO:0000256" key="2">
    <source>
        <dbReference type="ARBA" id="ARBA00004370"/>
    </source>
</evidence>
<dbReference type="NCBIfam" id="TIGR00229">
    <property type="entry name" value="sensory_box"/>
    <property type="match status" value="1"/>
</dbReference>
<feature type="domain" description="PAC" evidence="12">
    <location>
        <begin position="364"/>
        <end position="414"/>
    </location>
</feature>
<feature type="domain" description="PAS" evidence="11">
    <location>
        <begin position="286"/>
        <end position="339"/>
    </location>
</feature>
<dbReference type="InterPro" id="IPR003594">
    <property type="entry name" value="HATPase_dom"/>
</dbReference>
<evidence type="ECO:0000259" key="11">
    <source>
        <dbReference type="PROSITE" id="PS50112"/>
    </source>
</evidence>
<feature type="domain" description="Response regulatory" evidence="10">
    <location>
        <begin position="698"/>
        <end position="814"/>
    </location>
</feature>
<dbReference type="Gene3D" id="3.30.450.20">
    <property type="entry name" value="PAS domain"/>
    <property type="match status" value="1"/>
</dbReference>
<dbReference type="Pfam" id="PF00672">
    <property type="entry name" value="HAMP"/>
    <property type="match status" value="1"/>
</dbReference>
<proteinExistence type="predicted"/>
<dbReference type="SMART" id="SM00387">
    <property type="entry name" value="HATPase_c"/>
    <property type="match status" value="1"/>
</dbReference>
<organism evidence="14">
    <name type="scientific">uncultured Desulfovibrio sp</name>
    <dbReference type="NCBI Taxonomy" id="167968"/>
    <lineage>
        <taxon>Bacteria</taxon>
        <taxon>Pseudomonadati</taxon>
        <taxon>Thermodesulfobacteriota</taxon>
        <taxon>Desulfovibrionia</taxon>
        <taxon>Desulfovibrionales</taxon>
        <taxon>Desulfovibrionaceae</taxon>
        <taxon>Desulfovibrio</taxon>
        <taxon>environmental samples</taxon>
    </lineage>
</organism>
<dbReference type="CDD" id="cd00130">
    <property type="entry name" value="PAS"/>
    <property type="match status" value="1"/>
</dbReference>
<evidence type="ECO:0000256" key="4">
    <source>
        <dbReference type="ARBA" id="ARBA00022553"/>
    </source>
</evidence>
<dbReference type="SMART" id="SM00448">
    <property type="entry name" value="REC"/>
    <property type="match status" value="1"/>
</dbReference>
<dbReference type="InterPro" id="IPR004358">
    <property type="entry name" value="Sig_transdc_His_kin-like_C"/>
</dbReference>
<protein>
    <recommendedName>
        <fullName evidence="3">histidine kinase</fullName>
        <ecNumber evidence="3">2.7.13.3</ecNumber>
    </recommendedName>
</protein>
<comment type="catalytic activity">
    <reaction evidence="1">
        <text>ATP + protein L-histidine = ADP + protein N-phospho-L-histidine.</text>
        <dbReference type="EC" id="2.7.13.3"/>
    </reaction>
</comment>
<dbReference type="Pfam" id="PF02518">
    <property type="entry name" value="HATPase_c"/>
    <property type="match status" value="1"/>
</dbReference>
<evidence type="ECO:0000256" key="7">
    <source>
        <dbReference type="PROSITE-ProRule" id="PRU00169"/>
    </source>
</evidence>
<dbReference type="GO" id="GO:0016020">
    <property type="term" value="C:membrane"/>
    <property type="evidence" value="ECO:0007669"/>
    <property type="project" value="UniProtKB-SubCell"/>
</dbReference>
<dbReference type="CDD" id="cd00082">
    <property type="entry name" value="HisKA"/>
    <property type="match status" value="1"/>
</dbReference>
<dbReference type="PROSITE" id="PS50110">
    <property type="entry name" value="RESPONSE_REGULATORY"/>
    <property type="match status" value="1"/>
</dbReference>
<comment type="subcellular location">
    <subcellularLocation>
        <location evidence="2">Membrane</location>
    </subcellularLocation>
</comment>
<dbReference type="InterPro" id="IPR003660">
    <property type="entry name" value="HAMP_dom"/>
</dbReference>
<keyword evidence="8" id="KW-0472">Membrane</keyword>
<dbReference type="PROSITE" id="PS50113">
    <property type="entry name" value="PAC"/>
    <property type="match status" value="1"/>
</dbReference>
<dbReference type="Gene3D" id="6.10.340.10">
    <property type="match status" value="1"/>
</dbReference>
<dbReference type="InterPro" id="IPR035965">
    <property type="entry name" value="PAS-like_dom_sf"/>
</dbReference>
<dbReference type="CDD" id="cd17546">
    <property type="entry name" value="REC_hyHK_CKI1_RcsC-like"/>
    <property type="match status" value="1"/>
</dbReference>
<dbReference type="Gene3D" id="3.40.50.2300">
    <property type="match status" value="1"/>
</dbReference>
<dbReference type="InterPro" id="IPR005467">
    <property type="entry name" value="His_kinase_dom"/>
</dbReference>
<dbReference type="AlphaFoldDB" id="A0A212IV22"/>
<reference evidence="14" key="1">
    <citation type="submission" date="2016-04" db="EMBL/GenBank/DDBJ databases">
        <authorList>
            <person name="Evans L.H."/>
            <person name="Alamgir A."/>
            <person name="Owens N."/>
            <person name="Weber N.D."/>
            <person name="Virtaneva K."/>
            <person name="Barbian K."/>
            <person name="Babar A."/>
            <person name="Rosenke K."/>
        </authorList>
    </citation>
    <scope>NUCLEOTIDE SEQUENCE</scope>
    <source>
        <strain evidence="14">92-2</strain>
    </source>
</reference>
<dbReference type="PROSITE" id="PS50885">
    <property type="entry name" value="HAMP"/>
    <property type="match status" value="1"/>
</dbReference>
<evidence type="ECO:0000256" key="5">
    <source>
        <dbReference type="ARBA" id="ARBA00022679"/>
    </source>
</evidence>
<feature type="domain" description="Histidine kinase" evidence="9">
    <location>
        <begin position="450"/>
        <end position="670"/>
    </location>
</feature>
<evidence type="ECO:0000259" key="10">
    <source>
        <dbReference type="PROSITE" id="PS50110"/>
    </source>
</evidence>
<dbReference type="Gene3D" id="1.10.287.130">
    <property type="match status" value="1"/>
</dbReference>
<dbReference type="EC" id="2.7.13.3" evidence="3"/>
<evidence type="ECO:0000256" key="6">
    <source>
        <dbReference type="ARBA" id="ARBA00022777"/>
    </source>
</evidence>
<dbReference type="RefSeq" id="WP_256186083.1">
    <property type="nucleotide sequence ID" value="NZ_LT598928.1"/>
</dbReference>
<dbReference type="InterPro" id="IPR011006">
    <property type="entry name" value="CheY-like_superfamily"/>
</dbReference>